<evidence type="ECO:0000313" key="3">
    <source>
        <dbReference type="Proteomes" id="UP000249082"/>
    </source>
</evidence>
<comment type="caution">
    <text evidence="2">The sequence shown here is derived from an EMBL/GenBank/DDBJ whole genome shotgun (WGS) entry which is preliminary data.</text>
</comment>
<reference evidence="2 3" key="1">
    <citation type="submission" date="2017-08" db="EMBL/GenBank/DDBJ databases">
        <title>Infants hospitalized years apart are colonized by the same room-sourced microbial strains.</title>
        <authorList>
            <person name="Brooks B."/>
            <person name="Olm M.R."/>
            <person name="Firek B.A."/>
            <person name="Baker R."/>
            <person name="Thomas B.C."/>
            <person name="Morowitz M.J."/>
            <person name="Banfield J.F."/>
        </authorList>
    </citation>
    <scope>NUCLEOTIDE SEQUENCE [LARGE SCALE GENOMIC DNA]</scope>
    <source>
        <strain evidence="2">S2_005_002_R2_33</strain>
    </source>
</reference>
<proteinExistence type="predicted"/>
<keyword evidence="1" id="KW-0812">Transmembrane</keyword>
<feature type="transmembrane region" description="Helical" evidence="1">
    <location>
        <begin position="32"/>
        <end position="51"/>
    </location>
</feature>
<evidence type="ECO:0000313" key="2">
    <source>
        <dbReference type="EMBL" id="PZQ55104.1"/>
    </source>
</evidence>
<sequence>MDIALSLMTLTIAALVLGAIALWRRGGNRKQAGLMLALAAVLIVNVAIWTLPNSEGESLVRAADTQKAPE</sequence>
<accession>A0A2W5NQ89</accession>
<evidence type="ECO:0000256" key="1">
    <source>
        <dbReference type="SAM" id="Phobius"/>
    </source>
</evidence>
<dbReference type="EMBL" id="QFPX01000007">
    <property type="protein sequence ID" value="PZQ55104.1"/>
    <property type="molecule type" value="Genomic_DNA"/>
</dbReference>
<gene>
    <name evidence="2" type="ORF">DI555_10610</name>
</gene>
<dbReference type="Proteomes" id="UP000249082">
    <property type="component" value="Unassembled WGS sequence"/>
</dbReference>
<keyword evidence="1" id="KW-1133">Transmembrane helix</keyword>
<name>A0A2W5NQ89_9SPHN</name>
<feature type="transmembrane region" description="Helical" evidence="1">
    <location>
        <begin position="6"/>
        <end position="23"/>
    </location>
</feature>
<protein>
    <submittedName>
        <fullName evidence="2">Uncharacterized protein</fullName>
    </submittedName>
</protein>
<keyword evidence="1" id="KW-0472">Membrane</keyword>
<dbReference type="AlphaFoldDB" id="A0A2W5NQ89"/>
<organism evidence="2 3">
    <name type="scientific">Novosphingobium pentaromativorans</name>
    <dbReference type="NCBI Taxonomy" id="205844"/>
    <lineage>
        <taxon>Bacteria</taxon>
        <taxon>Pseudomonadati</taxon>
        <taxon>Pseudomonadota</taxon>
        <taxon>Alphaproteobacteria</taxon>
        <taxon>Sphingomonadales</taxon>
        <taxon>Sphingomonadaceae</taxon>
        <taxon>Novosphingobium</taxon>
    </lineage>
</organism>